<dbReference type="InterPro" id="IPR050351">
    <property type="entry name" value="BphY/WalK/GraS-like"/>
</dbReference>
<evidence type="ECO:0000256" key="1">
    <source>
        <dbReference type="ARBA" id="ARBA00000085"/>
    </source>
</evidence>
<dbReference type="FunFam" id="1.10.287.130:FF:000001">
    <property type="entry name" value="Two-component sensor histidine kinase"/>
    <property type="match status" value="1"/>
</dbReference>
<dbReference type="SMART" id="SM00387">
    <property type="entry name" value="HATPase_c"/>
    <property type="match status" value="1"/>
</dbReference>
<dbReference type="FunFam" id="3.30.565.10:FF:000006">
    <property type="entry name" value="Sensor histidine kinase WalK"/>
    <property type="match status" value="1"/>
</dbReference>
<evidence type="ECO:0000313" key="11">
    <source>
        <dbReference type="EMBL" id="HIW94523.1"/>
    </source>
</evidence>
<dbReference type="InterPro" id="IPR003594">
    <property type="entry name" value="HATPase_dom"/>
</dbReference>
<evidence type="ECO:0000256" key="8">
    <source>
        <dbReference type="ARBA" id="ARBA00023136"/>
    </source>
</evidence>
<keyword evidence="9" id="KW-1133">Transmembrane helix</keyword>
<dbReference type="InterPro" id="IPR004358">
    <property type="entry name" value="Sig_transdc_His_kin-like_C"/>
</dbReference>
<comment type="caution">
    <text evidence="11">The sequence shown here is derived from an EMBL/GenBank/DDBJ whole genome shotgun (WGS) entry which is preliminary data.</text>
</comment>
<keyword evidence="8 9" id="KW-0472">Membrane</keyword>
<dbReference type="InterPro" id="IPR005467">
    <property type="entry name" value="His_kinase_dom"/>
</dbReference>
<dbReference type="SUPFAM" id="SSF55874">
    <property type="entry name" value="ATPase domain of HSP90 chaperone/DNA topoisomerase II/histidine kinase"/>
    <property type="match status" value="1"/>
</dbReference>
<dbReference type="GO" id="GO:0004721">
    <property type="term" value="F:phosphoprotein phosphatase activity"/>
    <property type="evidence" value="ECO:0007669"/>
    <property type="project" value="TreeGrafter"/>
</dbReference>
<dbReference type="PROSITE" id="PS50109">
    <property type="entry name" value="HIS_KIN"/>
    <property type="match status" value="1"/>
</dbReference>
<comment type="catalytic activity">
    <reaction evidence="1">
        <text>ATP + protein L-histidine = ADP + protein N-phospho-L-histidine.</text>
        <dbReference type="EC" id="2.7.13.3"/>
    </reaction>
</comment>
<gene>
    <name evidence="11" type="ORF">H9868_08320</name>
</gene>
<keyword evidence="7" id="KW-0902">Two-component regulatory system</keyword>
<dbReference type="EC" id="2.7.13.3" evidence="3"/>
<dbReference type="CDD" id="cd00075">
    <property type="entry name" value="HATPase"/>
    <property type="match status" value="1"/>
</dbReference>
<dbReference type="Gene3D" id="3.30.565.10">
    <property type="entry name" value="Histidine kinase-like ATPase, C-terminal domain"/>
    <property type="match status" value="1"/>
</dbReference>
<dbReference type="SMART" id="SM00388">
    <property type="entry name" value="HisKA"/>
    <property type="match status" value="1"/>
</dbReference>
<comment type="subcellular location">
    <subcellularLocation>
        <location evidence="2">Membrane</location>
    </subcellularLocation>
</comment>
<feature type="transmembrane region" description="Helical" evidence="9">
    <location>
        <begin position="9"/>
        <end position="31"/>
    </location>
</feature>
<sequence length="432" mass="48388">MLRKLRHKFIFINMLLVGVVLLVVVFGLLWYNMERLANQSINAMYTMLEWDANDARFRFELDVLHKDRRSQPQAALLPVFSVSLAEDGTVADYYSMDNVTVTDDLLAQAVEEVGKASSDSGVLHDLRLRYLVQKGKDGIVRIAFVDMSWEQDALMSMAFSALPVGSAALICLFVISFLLSTLALKPVTQVWEQQRQFVADASHELKTPITVILANAGILLSHPNDTVGSQQKWITFIQEEGARMRGLVEDMLFLAKNDAARQPLSHVPVQVSELVTGCVLLFEPVAFESGITLESTIEPNLSFCGDEGQLRRLVMILLDNAVKYSGANGKVQIRLCRVQEKVVLSVRNTGHPISPEHLPHIFERFYRADSARSRDRGGYGLGLAIAEAITRGHGGKITAESDSVRGTIFTAAFPVKSSRMRRFLRKWRWHRT</sequence>
<protein>
    <recommendedName>
        <fullName evidence="3">histidine kinase</fullName>
        <ecNumber evidence="3">2.7.13.3</ecNumber>
    </recommendedName>
</protein>
<dbReference type="GO" id="GO:0000155">
    <property type="term" value="F:phosphorelay sensor kinase activity"/>
    <property type="evidence" value="ECO:0007669"/>
    <property type="project" value="InterPro"/>
</dbReference>
<proteinExistence type="predicted"/>
<dbReference type="GO" id="GO:0005886">
    <property type="term" value="C:plasma membrane"/>
    <property type="evidence" value="ECO:0007669"/>
    <property type="project" value="TreeGrafter"/>
</dbReference>
<evidence type="ECO:0000256" key="5">
    <source>
        <dbReference type="ARBA" id="ARBA00022679"/>
    </source>
</evidence>
<dbReference type="PRINTS" id="PR00344">
    <property type="entry name" value="BCTRLSENSOR"/>
</dbReference>
<dbReference type="Pfam" id="PF02518">
    <property type="entry name" value="HATPase_c"/>
    <property type="match status" value="1"/>
</dbReference>
<feature type="domain" description="Histidine kinase" evidence="10">
    <location>
        <begin position="200"/>
        <end position="417"/>
    </location>
</feature>
<evidence type="ECO:0000256" key="2">
    <source>
        <dbReference type="ARBA" id="ARBA00004370"/>
    </source>
</evidence>
<feature type="transmembrane region" description="Helical" evidence="9">
    <location>
        <begin position="157"/>
        <end position="179"/>
    </location>
</feature>
<evidence type="ECO:0000256" key="9">
    <source>
        <dbReference type="SAM" id="Phobius"/>
    </source>
</evidence>
<dbReference type="InterPro" id="IPR036890">
    <property type="entry name" value="HATPase_C_sf"/>
</dbReference>
<dbReference type="AlphaFoldDB" id="A0A9D1RWF0"/>
<dbReference type="SUPFAM" id="SSF47384">
    <property type="entry name" value="Homodimeric domain of signal transducing histidine kinase"/>
    <property type="match status" value="1"/>
</dbReference>
<dbReference type="CDD" id="cd00082">
    <property type="entry name" value="HisKA"/>
    <property type="match status" value="1"/>
</dbReference>
<name>A0A9D1RWF0_9FIRM</name>
<dbReference type="PANTHER" id="PTHR45453:SF1">
    <property type="entry name" value="PHOSPHATE REGULON SENSOR PROTEIN PHOR"/>
    <property type="match status" value="1"/>
</dbReference>
<evidence type="ECO:0000259" key="10">
    <source>
        <dbReference type="PROSITE" id="PS50109"/>
    </source>
</evidence>
<reference evidence="11" key="2">
    <citation type="submission" date="2021-04" db="EMBL/GenBank/DDBJ databases">
        <authorList>
            <person name="Gilroy R."/>
        </authorList>
    </citation>
    <scope>NUCLEOTIDE SEQUENCE</scope>
    <source>
        <strain evidence="11">ChiGjej6B6-1540</strain>
    </source>
</reference>
<evidence type="ECO:0000256" key="4">
    <source>
        <dbReference type="ARBA" id="ARBA00022553"/>
    </source>
</evidence>
<dbReference type="PANTHER" id="PTHR45453">
    <property type="entry name" value="PHOSPHATE REGULON SENSOR PROTEIN PHOR"/>
    <property type="match status" value="1"/>
</dbReference>
<dbReference type="Gene3D" id="1.10.287.130">
    <property type="match status" value="1"/>
</dbReference>
<accession>A0A9D1RWF0</accession>
<dbReference type="InterPro" id="IPR036097">
    <property type="entry name" value="HisK_dim/P_sf"/>
</dbReference>
<dbReference type="InterPro" id="IPR003661">
    <property type="entry name" value="HisK_dim/P_dom"/>
</dbReference>
<dbReference type="Pfam" id="PF00512">
    <property type="entry name" value="HisKA"/>
    <property type="match status" value="1"/>
</dbReference>
<organism evidence="11 12">
    <name type="scientific">Candidatus Flavonifractor merdipullorum</name>
    <dbReference type="NCBI Taxonomy" id="2838590"/>
    <lineage>
        <taxon>Bacteria</taxon>
        <taxon>Bacillati</taxon>
        <taxon>Bacillota</taxon>
        <taxon>Clostridia</taxon>
        <taxon>Eubacteriales</taxon>
        <taxon>Oscillospiraceae</taxon>
        <taxon>Flavonifractor</taxon>
    </lineage>
</organism>
<dbReference type="Proteomes" id="UP000824192">
    <property type="component" value="Unassembled WGS sequence"/>
</dbReference>
<dbReference type="EMBL" id="DXGA01000177">
    <property type="protein sequence ID" value="HIW94523.1"/>
    <property type="molecule type" value="Genomic_DNA"/>
</dbReference>
<dbReference type="GO" id="GO:0016036">
    <property type="term" value="P:cellular response to phosphate starvation"/>
    <property type="evidence" value="ECO:0007669"/>
    <property type="project" value="TreeGrafter"/>
</dbReference>
<keyword evidence="4" id="KW-0597">Phosphoprotein</keyword>
<keyword evidence="6 11" id="KW-0418">Kinase</keyword>
<reference evidence="11" key="1">
    <citation type="journal article" date="2021" name="PeerJ">
        <title>Extensive microbial diversity within the chicken gut microbiome revealed by metagenomics and culture.</title>
        <authorList>
            <person name="Gilroy R."/>
            <person name="Ravi A."/>
            <person name="Getino M."/>
            <person name="Pursley I."/>
            <person name="Horton D.L."/>
            <person name="Alikhan N.F."/>
            <person name="Baker D."/>
            <person name="Gharbi K."/>
            <person name="Hall N."/>
            <person name="Watson M."/>
            <person name="Adriaenssens E.M."/>
            <person name="Foster-Nyarko E."/>
            <person name="Jarju S."/>
            <person name="Secka A."/>
            <person name="Antonio M."/>
            <person name="Oren A."/>
            <person name="Chaudhuri R.R."/>
            <person name="La Ragione R."/>
            <person name="Hildebrand F."/>
            <person name="Pallen M.J."/>
        </authorList>
    </citation>
    <scope>NUCLEOTIDE SEQUENCE</scope>
    <source>
        <strain evidence="11">ChiGjej6B6-1540</strain>
    </source>
</reference>
<evidence type="ECO:0000313" key="12">
    <source>
        <dbReference type="Proteomes" id="UP000824192"/>
    </source>
</evidence>
<keyword evidence="5" id="KW-0808">Transferase</keyword>
<evidence type="ECO:0000256" key="7">
    <source>
        <dbReference type="ARBA" id="ARBA00023012"/>
    </source>
</evidence>
<evidence type="ECO:0000256" key="6">
    <source>
        <dbReference type="ARBA" id="ARBA00022777"/>
    </source>
</evidence>
<keyword evidence="9" id="KW-0812">Transmembrane</keyword>
<evidence type="ECO:0000256" key="3">
    <source>
        <dbReference type="ARBA" id="ARBA00012438"/>
    </source>
</evidence>